<comment type="caution">
    <text evidence="1">The sequence shown here is derived from an EMBL/GenBank/DDBJ whole genome shotgun (WGS) entry which is preliminary data.</text>
</comment>
<evidence type="ECO:0000313" key="2">
    <source>
        <dbReference type="Proteomes" id="UP000324800"/>
    </source>
</evidence>
<reference evidence="1 2" key="1">
    <citation type="submission" date="2019-03" db="EMBL/GenBank/DDBJ databases">
        <title>Single cell metagenomics reveals metabolic interactions within the superorganism composed of flagellate Streblomastix strix and complex community of Bacteroidetes bacteria on its surface.</title>
        <authorList>
            <person name="Treitli S.C."/>
            <person name="Kolisko M."/>
            <person name="Husnik F."/>
            <person name="Keeling P."/>
            <person name="Hampl V."/>
        </authorList>
    </citation>
    <scope>NUCLEOTIDE SEQUENCE [LARGE SCALE GENOMIC DNA]</scope>
    <source>
        <strain evidence="1">ST1C</strain>
    </source>
</reference>
<sequence>MLAKEKVTVTDEELFQYLAGPSEWRKLKSRHGYNLTARSVKKELDIEIPTQQLILRELDTVPVELVDAMRNYDQKGYRQLITLWCLVFFTPENLRLLISKEQDNRKEAAQDEQRLQLLTSYEMIQLDYNSKPSQAHMFLTSLRNEDIEYLYPKQNQN</sequence>
<dbReference type="OrthoDB" id="10692479at2759"/>
<evidence type="ECO:0000313" key="1">
    <source>
        <dbReference type="EMBL" id="KAA6371594.1"/>
    </source>
</evidence>
<proteinExistence type="predicted"/>
<dbReference type="EMBL" id="SNRW01014328">
    <property type="protein sequence ID" value="KAA6371594.1"/>
    <property type="molecule type" value="Genomic_DNA"/>
</dbReference>
<dbReference type="AlphaFoldDB" id="A0A5J4UN50"/>
<accession>A0A5J4UN50</accession>
<protein>
    <submittedName>
        <fullName evidence="1">Uncharacterized protein</fullName>
    </submittedName>
</protein>
<dbReference type="Proteomes" id="UP000324800">
    <property type="component" value="Unassembled WGS sequence"/>
</dbReference>
<name>A0A5J4UN50_9EUKA</name>
<organism evidence="1 2">
    <name type="scientific">Streblomastix strix</name>
    <dbReference type="NCBI Taxonomy" id="222440"/>
    <lineage>
        <taxon>Eukaryota</taxon>
        <taxon>Metamonada</taxon>
        <taxon>Preaxostyla</taxon>
        <taxon>Oxymonadida</taxon>
        <taxon>Streblomastigidae</taxon>
        <taxon>Streblomastix</taxon>
    </lineage>
</organism>
<gene>
    <name evidence="1" type="ORF">EZS28_032880</name>
</gene>